<dbReference type="RefSeq" id="WP_179980400.1">
    <property type="nucleotide sequence ID" value="NZ_LT608333.1"/>
</dbReference>
<feature type="region of interest" description="Disordered" evidence="1">
    <location>
        <begin position="35"/>
        <end position="57"/>
    </location>
</feature>
<dbReference type="Gene3D" id="1.25.40.10">
    <property type="entry name" value="Tetratricopeptide repeat domain"/>
    <property type="match status" value="1"/>
</dbReference>
<sequence length="231" mass="24524">MTDSSKRTTSSRALILLLALGLVTMLVSSLKERFESPGLTEQRRPGPAAQAGGQQDDAQQIGKLMRQIAENPNDSTAMIHLVEHLIGAQNWDAAETFAQRAITLDAGNSKPLYLLGVIMHNQGRNKEAAEALEKVLAIKDEASVRYSLGVLYIYFLENPAKGIEHLTAGLHDPKASDELKAAITQELEKAPQPGQNATAAPAKAAPAAGENAKGKSADKAAKPSAPANKTK</sequence>
<organism evidence="2">
    <name type="scientific">uncultured Desulfovibrio sp</name>
    <dbReference type="NCBI Taxonomy" id="167968"/>
    <lineage>
        <taxon>Bacteria</taxon>
        <taxon>Pseudomonadati</taxon>
        <taxon>Thermodesulfobacteriota</taxon>
        <taxon>Desulfovibrionia</taxon>
        <taxon>Desulfovibrionales</taxon>
        <taxon>Desulfovibrionaceae</taxon>
        <taxon>Desulfovibrio</taxon>
        <taxon>environmental samples</taxon>
    </lineage>
</organism>
<feature type="compositionally biased region" description="Low complexity" evidence="1">
    <location>
        <begin position="45"/>
        <end position="57"/>
    </location>
</feature>
<dbReference type="InterPro" id="IPR011990">
    <property type="entry name" value="TPR-like_helical_dom_sf"/>
</dbReference>
<feature type="region of interest" description="Disordered" evidence="1">
    <location>
        <begin position="185"/>
        <end position="231"/>
    </location>
</feature>
<dbReference type="EMBL" id="FMJC01000002">
    <property type="protein sequence ID" value="SCM72842.1"/>
    <property type="molecule type" value="Genomic_DNA"/>
</dbReference>
<evidence type="ECO:0000313" key="2">
    <source>
        <dbReference type="EMBL" id="SCM72842.1"/>
    </source>
</evidence>
<reference evidence="2" key="1">
    <citation type="submission" date="2016-08" db="EMBL/GenBank/DDBJ databases">
        <authorList>
            <person name="Seilhamer J.J."/>
        </authorList>
    </citation>
    <scope>NUCLEOTIDE SEQUENCE</scope>
    <source>
        <strain evidence="2">86-1</strain>
    </source>
</reference>
<protein>
    <submittedName>
        <fullName evidence="2">Uncharacterized protein</fullName>
    </submittedName>
</protein>
<name>A0A212L5I5_9BACT</name>
<feature type="compositionally biased region" description="Basic and acidic residues" evidence="1">
    <location>
        <begin position="212"/>
        <end position="221"/>
    </location>
</feature>
<feature type="compositionally biased region" description="Low complexity" evidence="1">
    <location>
        <begin position="222"/>
        <end position="231"/>
    </location>
</feature>
<proteinExistence type="predicted"/>
<dbReference type="AlphaFoldDB" id="A0A212L5I5"/>
<accession>A0A212L5I5</accession>
<evidence type="ECO:0000256" key="1">
    <source>
        <dbReference type="SAM" id="MobiDB-lite"/>
    </source>
</evidence>
<feature type="compositionally biased region" description="Low complexity" evidence="1">
    <location>
        <begin position="193"/>
        <end position="211"/>
    </location>
</feature>
<dbReference type="SUPFAM" id="SSF48452">
    <property type="entry name" value="TPR-like"/>
    <property type="match status" value="1"/>
</dbReference>
<gene>
    <name evidence="2" type="ORF">KL86DES1_20871</name>
</gene>